<keyword evidence="1 5" id="KW-0479">Metal-binding</keyword>
<dbReference type="EMBL" id="PQIB02000003">
    <property type="protein sequence ID" value="RLN30304.1"/>
    <property type="molecule type" value="Genomic_DNA"/>
</dbReference>
<keyword evidence="9" id="KW-1185">Reference proteome</keyword>
<feature type="zinc finger region" description="C3H1-type" evidence="5">
    <location>
        <begin position="487"/>
        <end position="515"/>
    </location>
</feature>
<dbReference type="InterPro" id="IPR050974">
    <property type="entry name" value="Plant_ZF_CCCH"/>
</dbReference>
<feature type="domain" description="C3H1-type" evidence="7">
    <location>
        <begin position="295"/>
        <end position="323"/>
    </location>
</feature>
<proteinExistence type="predicted"/>
<dbReference type="Pfam" id="PF14608">
    <property type="entry name" value="zf-CCCH_2"/>
    <property type="match status" value="1"/>
</dbReference>
<organism evidence="8 9">
    <name type="scientific">Panicum miliaceum</name>
    <name type="common">Proso millet</name>
    <name type="synonym">Broomcorn millet</name>
    <dbReference type="NCBI Taxonomy" id="4540"/>
    <lineage>
        <taxon>Eukaryota</taxon>
        <taxon>Viridiplantae</taxon>
        <taxon>Streptophyta</taxon>
        <taxon>Embryophyta</taxon>
        <taxon>Tracheophyta</taxon>
        <taxon>Spermatophyta</taxon>
        <taxon>Magnoliopsida</taxon>
        <taxon>Liliopsida</taxon>
        <taxon>Poales</taxon>
        <taxon>Poaceae</taxon>
        <taxon>PACMAD clade</taxon>
        <taxon>Panicoideae</taxon>
        <taxon>Panicodae</taxon>
        <taxon>Paniceae</taxon>
        <taxon>Panicinae</taxon>
        <taxon>Panicum</taxon>
        <taxon>Panicum sect. Panicum</taxon>
    </lineage>
</organism>
<feature type="domain" description="C3H1-type" evidence="7">
    <location>
        <begin position="442"/>
        <end position="470"/>
    </location>
</feature>
<dbReference type="GO" id="GO:0008270">
    <property type="term" value="F:zinc ion binding"/>
    <property type="evidence" value="ECO:0007669"/>
    <property type="project" value="UniProtKB-KW"/>
</dbReference>
<feature type="compositionally biased region" description="Low complexity" evidence="6">
    <location>
        <begin position="13"/>
        <end position="30"/>
    </location>
</feature>
<dbReference type="Pfam" id="PF00642">
    <property type="entry name" value="zf-CCCH"/>
    <property type="match status" value="4"/>
</dbReference>
<evidence type="ECO:0000256" key="2">
    <source>
        <dbReference type="ARBA" id="ARBA00022771"/>
    </source>
</evidence>
<feature type="compositionally biased region" description="Polar residues" evidence="6">
    <location>
        <begin position="1"/>
        <end position="10"/>
    </location>
</feature>
<protein>
    <recommendedName>
        <fullName evidence="7">C3H1-type domain-containing protein</fullName>
    </recommendedName>
</protein>
<dbReference type="GO" id="GO:0003677">
    <property type="term" value="F:DNA binding"/>
    <property type="evidence" value="ECO:0007669"/>
    <property type="project" value="UniProtKB-KW"/>
</dbReference>
<evidence type="ECO:0000256" key="1">
    <source>
        <dbReference type="ARBA" id="ARBA00022723"/>
    </source>
</evidence>
<feature type="compositionally biased region" description="Basic residues" evidence="6">
    <location>
        <begin position="126"/>
        <end position="135"/>
    </location>
</feature>
<name>A0A3L6T4I6_PANMI</name>
<accession>A0A3L6T4I6</accession>
<evidence type="ECO:0000256" key="3">
    <source>
        <dbReference type="ARBA" id="ARBA00022833"/>
    </source>
</evidence>
<dbReference type="PANTHER" id="PTHR12506">
    <property type="entry name" value="PROTEIN PHOSPHATASE RELATED"/>
    <property type="match status" value="1"/>
</dbReference>
<feature type="domain" description="C3H1-type" evidence="7">
    <location>
        <begin position="101"/>
        <end position="129"/>
    </location>
</feature>
<comment type="caution">
    <text evidence="8">The sequence shown here is derived from an EMBL/GenBank/DDBJ whole genome shotgun (WGS) entry which is preliminary data.</text>
</comment>
<dbReference type="Gene3D" id="4.10.1000.10">
    <property type="entry name" value="Zinc finger, CCCH-type"/>
    <property type="match status" value="3"/>
</dbReference>
<feature type="zinc finger region" description="C3H1-type" evidence="5">
    <location>
        <begin position="101"/>
        <end position="129"/>
    </location>
</feature>
<dbReference type="STRING" id="4540.A0A3L6T4I6"/>
<feature type="compositionally biased region" description="Low complexity" evidence="6">
    <location>
        <begin position="136"/>
        <end position="154"/>
    </location>
</feature>
<feature type="zinc finger region" description="C3H1-type" evidence="5">
    <location>
        <begin position="295"/>
        <end position="323"/>
    </location>
</feature>
<keyword evidence="3 5" id="KW-0862">Zinc</keyword>
<feature type="region of interest" description="Disordered" evidence="6">
    <location>
        <begin position="1"/>
        <end position="30"/>
    </location>
</feature>
<dbReference type="PANTHER" id="PTHR12506:SF20">
    <property type="entry name" value="ZINC FINGER CCCH DOMAIN-CONTAINING PROTEIN 67"/>
    <property type="match status" value="1"/>
</dbReference>
<evidence type="ECO:0000259" key="7">
    <source>
        <dbReference type="PROSITE" id="PS50103"/>
    </source>
</evidence>
<sequence length="613" mass="66739">MADADANTQPPDVAASPIASISPSSVGAADADADAIEKQLAGVGIAVAGEGGFPEPSGWDDVPVPVPVAVADGDEVAGEKVRGPPPAPAGAADGKVRFPRRPGEPDCSYYLKFGTCRFGIKCKFNHPSRKKKSSRARGSGSSGSGSNSSSNKTSSPDDDQAPREEYEGLVPDISDSVSYDDKGSSSNSGNHRKPSYEVIDMKKGRIESKEKISEELEKGVYFKKLDETNITNHKGVKDKRKETFSEGSGQEECKYYSTPGGCKFGKACKYLHLEGKEGKAEVEKVELNFLGLPLRPGEKECPFYMRTGSCKFATNCKFHHPDPSNVPSKELVLEHENGDNPQQNVQGPSQPSVPIWPEQRALNEQHVPFLAPAPSYGAGMIPPQGMYPSPDWTGFHQVPVNPYYPPGVPFPHFPAPHMIHPMYKAADIPGHQQLPSDEYPERPGQPECQHFVKSGFCKYRMKCRFHHPRSRQPAPLTGLSPIGLPIKPDQPVCTYYGRFGVCKYGPACMFNHPFNFGPPRSSLQIATKLQEAGYIAFGIYGKSSEPVDSTANFTLYSKLRFQHIRGISYPGTVLDVANNPTSARWVSDRIPRVRWSQISFAGPSPTGGGNEVQ</sequence>
<dbReference type="GO" id="GO:0003729">
    <property type="term" value="F:mRNA binding"/>
    <property type="evidence" value="ECO:0007669"/>
    <property type="project" value="TreeGrafter"/>
</dbReference>
<keyword evidence="2 5" id="KW-0863">Zinc-finger</keyword>
<reference evidence="9" key="1">
    <citation type="journal article" date="2019" name="Nat. Commun.">
        <title>The genome of broomcorn millet.</title>
        <authorList>
            <person name="Zou C."/>
            <person name="Miki D."/>
            <person name="Li D."/>
            <person name="Tang Q."/>
            <person name="Xiao L."/>
            <person name="Rajput S."/>
            <person name="Deng P."/>
            <person name="Jia W."/>
            <person name="Huang R."/>
            <person name="Zhang M."/>
            <person name="Sun Y."/>
            <person name="Hu J."/>
            <person name="Fu X."/>
            <person name="Schnable P.S."/>
            <person name="Li F."/>
            <person name="Zhang H."/>
            <person name="Feng B."/>
            <person name="Zhu X."/>
            <person name="Liu R."/>
            <person name="Schnable J.C."/>
            <person name="Zhu J.-K."/>
            <person name="Zhang H."/>
        </authorList>
    </citation>
    <scope>NUCLEOTIDE SEQUENCE [LARGE SCALE GENOMIC DNA]</scope>
</reference>
<dbReference type="InterPro" id="IPR000571">
    <property type="entry name" value="Znf_CCCH"/>
</dbReference>
<evidence type="ECO:0000256" key="6">
    <source>
        <dbReference type="SAM" id="MobiDB-lite"/>
    </source>
</evidence>
<dbReference type="Proteomes" id="UP000275267">
    <property type="component" value="Unassembled WGS sequence"/>
</dbReference>
<evidence type="ECO:0000313" key="9">
    <source>
        <dbReference type="Proteomes" id="UP000275267"/>
    </source>
</evidence>
<feature type="zinc finger region" description="C3H1-type" evidence="5">
    <location>
        <begin position="442"/>
        <end position="470"/>
    </location>
</feature>
<keyword evidence="4" id="KW-0238">DNA-binding</keyword>
<feature type="domain" description="C3H1-type" evidence="7">
    <location>
        <begin position="247"/>
        <end position="275"/>
    </location>
</feature>
<dbReference type="PROSITE" id="PS50103">
    <property type="entry name" value="ZF_C3H1"/>
    <property type="match status" value="5"/>
</dbReference>
<dbReference type="SMART" id="SM00356">
    <property type="entry name" value="ZnF_C3H1"/>
    <property type="match status" value="5"/>
</dbReference>
<dbReference type="OrthoDB" id="777004at2759"/>
<feature type="domain" description="C3H1-type" evidence="7">
    <location>
        <begin position="487"/>
        <end position="515"/>
    </location>
</feature>
<evidence type="ECO:0000256" key="4">
    <source>
        <dbReference type="ARBA" id="ARBA00023125"/>
    </source>
</evidence>
<dbReference type="AlphaFoldDB" id="A0A3L6T4I6"/>
<feature type="region of interest" description="Disordered" evidence="6">
    <location>
        <begin position="49"/>
        <end position="102"/>
    </location>
</feature>
<gene>
    <name evidence="8" type="ORF">C2845_PM05G21320</name>
</gene>
<evidence type="ECO:0000256" key="5">
    <source>
        <dbReference type="PROSITE-ProRule" id="PRU00723"/>
    </source>
</evidence>
<evidence type="ECO:0000313" key="8">
    <source>
        <dbReference type="EMBL" id="RLN30304.1"/>
    </source>
</evidence>
<dbReference type="SUPFAM" id="SSF90229">
    <property type="entry name" value="CCCH zinc finger"/>
    <property type="match status" value="4"/>
</dbReference>
<feature type="zinc finger region" description="C3H1-type" evidence="5">
    <location>
        <begin position="247"/>
        <end position="275"/>
    </location>
</feature>
<feature type="compositionally biased region" description="Low complexity" evidence="6">
    <location>
        <begin position="60"/>
        <end position="71"/>
    </location>
</feature>
<feature type="region of interest" description="Disordered" evidence="6">
    <location>
        <begin position="126"/>
        <end position="201"/>
    </location>
</feature>
<dbReference type="InterPro" id="IPR036855">
    <property type="entry name" value="Znf_CCCH_sf"/>
</dbReference>